<dbReference type="EMBL" id="ML986626">
    <property type="protein sequence ID" value="KAF2263427.1"/>
    <property type="molecule type" value="Genomic_DNA"/>
</dbReference>
<keyword evidence="2" id="KW-1185">Reference proteome</keyword>
<dbReference type="AlphaFoldDB" id="A0A9P4N2I3"/>
<reference evidence="2" key="1">
    <citation type="journal article" date="2020" name="Stud. Mycol.">
        <title>101 Dothideomycetes genomes: A test case for predicting lifestyles and emergence of pathogens.</title>
        <authorList>
            <person name="Haridas S."/>
            <person name="Albert R."/>
            <person name="Binder M."/>
            <person name="Bloem J."/>
            <person name="LaButti K."/>
            <person name="Salamov A."/>
            <person name="Andreopoulos B."/>
            <person name="Baker S."/>
            <person name="Barry K."/>
            <person name="Bills G."/>
            <person name="Bluhm B."/>
            <person name="Cannon C."/>
            <person name="Castanera R."/>
            <person name="Culley D."/>
            <person name="Daum C."/>
            <person name="Ezra D."/>
            <person name="Gonzalez J."/>
            <person name="Henrissat B."/>
            <person name="Kuo A."/>
            <person name="Liang C."/>
            <person name="Lipzen A."/>
            <person name="Lutzoni F."/>
            <person name="Magnuson J."/>
            <person name="Mondo S."/>
            <person name="Nolan M."/>
            <person name="Ohm R."/>
            <person name="Pangilinan J."/>
            <person name="Park H.-J."/>
            <person name="Ramirez L."/>
            <person name="Alfaro M."/>
            <person name="Sun H."/>
            <person name="Tritt A."/>
            <person name="Yoshinaga Y."/>
            <person name="Zwiers L.-H."/>
            <person name="Turgeon B."/>
            <person name="Goodwin S."/>
            <person name="Spatafora J."/>
            <person name="Crous P."/>
            <person name="Grigoriev I."/>
        </authorList>
    </citation>
    <scope>NUCLEOTIDE SEQUENCE [LARGE SCALE GENOMIC DNA]</scope>
    <source>
        <strain evidence="2">CBS 304.66</strain>
    </source>
</reference>
<evidence type="ECO:0000313" key="2">
    <source>
        <dbReference type="Proteomes" id="UP000800093"/>
    </source>
</evidence>
<protein>
    <submittedName>
        <fullName evidence="1">Uncharacterized protein</fullName>
    </submittedName>
</protein>
<gene>
    <name evidence="1" type="ORF">CC78DRAFT_275041</name>
</gene>
<name>A0A9P4N2I3_9PLEO</name>
<dbReference type="OrthoDB" id="5238363at2759"/>
<proteinExistence type="predicted"/>
<organism evidence="1 2">
    <name type="scientific">Lojkania enalia</name>
    <dbReference type="NCBI Taxonomy" id="147567"/>
    <lineage>
        <taxon>Eukaryota</taxon>
        <taxon>Fungi</taxon>
        <taxon>Dikarya</taxon>
        <taxon>Ascomycota</taxon>
        <taxon>Pezizomycotina</taxon>
        <taxon>Dothideomycetes</taxon>
        <taxon>Pleosporomycetidae</taxon>
        <taxon>Pleosporales</taxon>
        <taxon>Pleosporales incertae sedis</taxon>
        <taxon>Lojkania</taxon>
    </lineage>
</organism>
<sequence>MKDVFLRLRRQKFHCFSVSYQSGFNSFILHHIISNSQHPLYTIRKRKYIERERAFRDHPDLFWHAIAPNNCSKTKVVRTWARRRLRNAFVEELRERGINQDGTLENAERVTKYSDTLGKFMKDGKALRLKGSLRLLALPPVLSTKYVDVRKETGRVADILLQCLEDDCISSKNAPHAQKMDSGKSQKTNVPLVHIRRIVTLPQRSRKKLPTLE</sequence>
<evidence type="ECO:0000313" key="1">
    <source>
        <dbReference type="EMBL" id="KAF2263427.1"/>
    </source>
</evidence>
<accession>A0A9P4N2I3</accession>
<dbReference type="Proteomes" id="UP000800093">
    <property type="component" value="Unassembled WGS sequence"/>
</dbReference>
<comment type="caution">
    <text evidence="1">The sequence shown here is derived from an EMBL/GenBank/DDBJ whole genome shotgun (WGS) entry which is preliminary data.</text>
</comment>